<dbReference type="EMBL" id="BLAD01000040">
    <property type="protein sequence ID" value="GER99358.1"/>
    <property type="molecule type" value="Genomic_DNA"/>
</dbReference>
<reference evidence="2 3" key="1">
    <citation type="submission" date="2019-10" db="EMBL/GenBank/DDBJ databases">
        <title>Whole genome shotgun sequence of Acrocarpospora corrugata NBRC 13972.</title>
        <authorList>
            <person name="Ichikawa N."/>
            <person name="Kimura A."/>
            <person name="Kitahashi Y."/>
            <person name="Komaki H."/>
            <person name="Oguchi A."/>
        </authorList>
    </citation>
    <scope>NUCLEOTIDE SEQUENCE [LARGE SCALE GENOMIC DNA]</scope>
    <source>
        <strain evidence="2 3">NBRC 13972</strain>
    </source>
</reference>
<organism evidence="2 3">
    <name type="scientific">Acrocarpospora corrugata</name>
    <dbReference type="NCBI Taxonomy" id="35763"/>
    <lineage>
        <taxon>Bacteria</taxon>
        <taxon>Bacillati</taxon>
        <taxon>Actinomycetota</taxon>
        <taxon>Actinomycetes</taxon>
        <taxon>Streptosporangiales</taxon>
        <taxon>Streptosporangiaceae</taxon>
        <taxon>Acrocarpospora</taxon>
    </lineage>
</organism>
<feature type="domain" description="N-acetyltransferase" evidence="1">
    <location>
        <begin position="1"/>
        <end position="105"/>
    </location>
</feature>
<evidence type="ECO:0000259" key="1">
    <source>
        <dbReference type="PROSITE" id="PS51186"/>
    </source>
</evidence>
<proteinExistence type="predicted"/>
<dbReference type="PROSITE" id="PS51186">
    <property type="entry name" value="GNAT"/>
    <property type="match status" value="1"/>
</dbReference>
<dbReference type="InterPro" id="IPR000182">
    <property type="entry name" value="GNAT_dom"/>
</dbReference>
<dbReference type="CDD" id="cd04301">
    <property type="entry name" value="NAT_SF"/>
    <property type="match status" value="1"/>
</dbReference>
<gene>
    <name evidence="2" type="ORF">Acor_14220</name>
</gene>
<dbReference type="Pfam" id="PF00583">
    <property type="entry name" value="Acetyltransf_1"/>
    <property type="match status" value="1"/>
</dbReference>
<sequence length="126" mass="14552">MAWQDATPVGDVYLWLAAAEERELRAHLPDVPLITHLEVVEGRRNRRVGTRLIRHAERYLWLAGFKQVALGVALDNEAARRLYARLGYAEWPHGQLATTEVLFHADGTRELRPELCRIMTRRLDLD</sequence>
<evidence type="ECO:0000313" key="3">
    <source>
        <dbReference type="Proteomes" id="UP000334990"/>
    </source>
</evidence>
<dbReference type="AlphaFoldDB" id="A0A5M3VT13"/>
<protein>
    <recommendedName>
        <fullName evidence="1">N-acetyltransferase domain-containing protein</fullName>
    </recommendedName>
</protein>
<dbReference type="GO" id="GO:0016747">
    <property type="term" value="F:acyltransferase activity, transferring groups other than amino-acyl groups"/>
    <property type="evidence" value="ECO:0007669"/>
    <property type="project" value="InterPro"/>
</dbReference>
<keyword evidence="3" id="KW-1185">Reference proteome</keyword>
<accession>A0A5M3VT13</accession>
<name>A0A5M3VT13_9ACTN</name>
<dbReference type="Proteomes" id="UP000334990">
    <property type="component" value="Unassembled WGS sequence"/>
</dbReference>
<dbReference type="Gene3D" id="3.40.630.30">
    <property type="match status" value="1"/>
</dbReference>
<dbReference type="InterPro" id="IPR016181">
    <property type="entry name" value="Acyl_CoA_acyltransferase"/>
</dbReference>
<evidence type="ECO:0000313" key="2">
    <source>
        <dbReference type="EMBL" id="GER99358.1"/>
    </source>
</evidence>
<comment type="caution">
    <text evidence="2">The sequence shown here is derived from an EMBL/GenBank/DDBJ whole genome shotgun (WGS) entry which is preliminary data.</text>
</comment>
<dbReference type="SUPFAM" id="SSF55729">
    <property type="entry name" value="Acyl-CoA N-acyltransferases (Nat)"/>
    <property type="match status" value="1"/>
</dbReference>